<evidence type="ECO:0000256" key="8">
    <source>
        <dbReference type="ARBA" id="ARBA00022692"/>
    </source>
</evidence>
<feature type="transmembrane region" description="Helical" evidence="13">
    <location>
        <begin position="27"/>
        <end position="46"/>
    </location>
</feature>
<evidence type="ECO:0000256" key="5">
    <source>
        <dbReference type="ARBA" id="ARBA00022448"/>
    </source>
</evidence>
<gene>
    <name evidence="14" type="ORF">ABFZ84_10075</name>
</gene>
<evidence type="ECO:0000256" key="4">
    <source>
        <dbReference type="ARBA" id="ARBA00016452"/>
    </source>
</evidence>
<organism evidence="14 15">
    <name type="scientific">Hyphococcus lacteus</name>
    <dbReference type="NCBI Taxonomy" id="3143536"/>
    <lineage>
        <taxon>Bacteria</taxon>
        <taxon>Pseudomonadati</taxon>
        <taxon>Pseudomonadota</taxon>
        <taxon>Alphaproteobacteria</taxon>
        <taxon>Parvularculales</taxon>
        <taxon>Parvularculaceae</taxon>
        <taxon>Hyphococcus</taxon>
    </lineage>
</organism>
<feature type="transmembrane region" description="Helical" evidence="13">
    <location>
        <begin position="202"/>
        <end position="223"/>
    </location>
</feature>
<feature type="transmembrane region" description="Helical" evidence="13">
    <location>
        <begin position="100"/>
        <end position="123"/>
    </location>
</feature>
<dbReference type="EMBL" id="JBEHZE010000001">
    <property type="protein sequence ID" value="MEX6633894.1"/>
    <property type="molecule type" value="Genomic_DNA"/>
</dbReference>
<dbReference type="Proteomes" id="UP001560685">
    <property type="component" value="Unassembled WGS sequence"/>
</dbReference>
<keyword evidence="15" id="KW-1185">Reference proteome</keyword>
<evidence type="ECO:0000256" key="3">
    <source>
        <dbReference type="ARBA" id="ARBA00010544"/>
    </source>
</evidence>
<comment type="caution">
    <text evidence="14">The sequence shown here is derived from an EMBL/GenBank/DDBJ whole genome shotgun (WGS) entry which is preliminary data.</text>
</comment>
<comment type="similarity">
    <text evidence="3 12">Belongs to the CcmB/CycW/HelB family.</text>
</comment>
<evidence type="ECO:0000256" key="6">
    <source>
        <dbReference type="ARBA" id="ARBA00022475"/>
    </source>
</evidence>
<feature type="transmembrane region" description="Helical" evidence="13">
    <location>
        <begin position="135"/>
        <end position="158"/>
    </location>
</feature>
<reference evidence="14 15" key="1">
    <citation type="submission" date="2024-05" db="EMBL/GenBank/DDBJ databases">
        <title>Three bacterial strains, DH-69, EH-24, and ECK-19 isolated from coastal sediments.</title>
        <authorList>
            <person name="Ye Y.-Q."/>
            <person name="Du Z.-J."/>
        </authorList>
    </citation>
    <scope>NUCLEOTIDE SEQUENCE [LARGE SCALE GENOMIC DNA]</scope>
    <source>
        <strain evidence="14 15">ECK-19</strain>
    </source>
</reference>
<evidence type="ECO:0000256" key="10">
    <source>
        <dbReference type="ARBA" id="ARBA00022989"/>
    </source>
</evidence>
<dbReference type="PIRSF" id="PIRSF002764">
    <property type="entry name" value="CcmB"/>
    <property type="match status" value="1"/>
</dbReference>
<evidence type="ECO:0000256" key="1">
    <source>
        <dbReference type="ARBA" id="ARBA00002442"/>
    </source>
</evidence>
<dbReference type="InterPro" id="IPR003544">
    <property type="entry name" value="Cyt_c_biogenesis_CcmB"/>
</dbReference>
<keyword evidence="7 12" id="KW-0997">Cell inner membrane</keyword>
<protein>
    <recommendedName>
        <fullName evidence="4 12">Heme exporter protein B</fullName>
    </recommendedName>
</protein>
<keyword evidence="8 13" id="KW-0812">Transmembrane</keyword>
<keyword evidence="10 13" id="KW-1133">Transmembrane helix</keyword>
<evidence type="ECO:0000256" key="2">
    <source>
        <dbReference type="ARBA" id="ARBA00004429"/>
    </source>
</evidence>
<dbReference type="PANTHER" id="PTHR30070">
    <property type="entry name" value="HEME EXPORTER PROTEIN B"/>
    <property type="match status" value="1"/>
</dbReference>
<evidence type="ECO:0000256" key="7">
    <source>
        <dbReference type="ARBA" id="ARBA00022519"/>
    </source>
</evidence>
<feature type="transmembrane region" description="Helical" evidence="13">
    <location>
        <begin position="53"/>
        <end position="73"/>
    </location>
</feature>
<dbReference type="Pfam" id="PF03379">
    <property type="entry name" value="CcmB"/>
    <property type="match status" value="1"/>
</dbReference>
<keyword evidence="5 12" id="KW-0813">Transport</keyword>
<accession>A0ABV3Z507</accession>
<dbReference type="PRINTS" id="PR01414">
    <property type="entry name" value="CCMBBIOGNSIS"/>
</dbReference>
<evidence type="ECO:0000313" key="15">
    <source>
        <dbReference type="Proteomes" id="UP001560685"/>
    </source>
</evidence>
<evidence type="ECO:0000256" key="13">
    <source>
        <dbReference type="SAM" id="Phobius"/>
    </source>
</evidence>
<keyword evidence="11 12" id="KW-0472">Membrane</keyword>
<evidence type="ECO:0000313" key="14">
    <source>
        <dbReference type="EMBL" id="MEX6633894.1"/>
    </source>
</evidence>
<dbReference type="RefSeq" id="WP_369313892.1">
    <property type="nucleotide sequence ID" value="NZ_JBEHZE010000001.1"/>
</dbReference>
<feature type="transmembrane region" description="Helical" evidence="13">
    <location>
        <begin position="164"/>
        <end position="190"/>
    </location>
</feature>
<evidence type="ECO:0000256" key="9">
    <source>
        <dbReference type="ARBA" id="ARBA00022748"/>
    </source>
</evidence>
<proteinExistence type="inferred from homology"/>
<keyword evidence="6 12" id="KW-1003">Cell membrane</keyword>
<dbReference type="InterPro" id="IPR026031">
    <property type="entry name" value="Cyt_c_CcmB_bac"/>
</dbReference>
<evidence type="ECO:0000256" key="11">
    <source>
        <dbReference type="ARBA" id="ARBA00023136"/>
    </source>
</evidence>
<dbReference type="PANTHER" id="PTHR30070:SF1">
    <property type="entry name" value="CYTOCHROME C BIOGENESIS B-RELATED"/>
    <property type="match status" value="1"/>
</dbReference>
<sequence length="228" mass="23773">MTSSDPLSVLFAILRRDLILAFRSGGGWFYALFFFAVFTALAAIAFGPSLNALAIAAPATLWLAVALAIQFSASDLFENDLRDGSLRVIASEQTGLMTYWGAKVCVMSLTSVFPMVIASPFFLTMLGLSFTQGLGVSLILLIGVPSLIFIAVLTSALATGLRAGGLLAMVIAVPFSAPVLVFAVSATKALLAGFGIITPESLILGAISLFMAVLTPAFTVAALRVSLE</sequence>
<comment type="subcellular location">
    <subcellularLocation>
        <location evidence="2">Cell inner membrane</location>
        <topology evidence="2">Multi-pass membrane protein</topology>
    </subcellularLocation>
</comment>
<evidence type="ECO:0000256" key="12">
    <source>
        <dbReference type="PIRNR" id="PIRNR002764"/>
    </source>
</evidence>
<keyword evidence="9 12" id="KW-0201">Cytochrome c-type biogenesis</keyword>
<name>A0ABV3Z507_9PROT</name>
<comment type="function">
    <text evidence="1 12">Required for the export of heme to the periplasm for the biogenesis of c-type cytochromes.</text>
</comment>